<feature type="transmembrane region" description="Helical" evidence="5">
    <location>
        <begin position="413"/>
        <end position="433"/>
    </location>
</feature>
<keyword evidence="8" id="KW-1185">Reference proteome</keyword>
<evidence type="ECO:0000256" key="1">
    <source>
        <dbReference type="ARBA" id="ARBA00004141"/>
    </source>
</evidence>
<evidence type="ECO:0000313" key="7">
    <source>
        <dbReference type="EMBL" id="KAK0052549.1"/>
    </source>
</evidence>
<dbReference type="InterPro" id="IPR005828">
    <property type="entry name" value="MFS_sugar_transport-like"/>
</dbReference>
<dbReference type="PANTHER" id="PTHR24064">
    <property type="entry name" value="SOLUTE CARRIER FAMILY 22 MEMBER"/>
    <property type="match status" value="1"/>
</dbReference>
<reference evidence="7" key="2">
    <citation type="submission" date="2023-04" db="EMBL/GenBank/DDBJ databases">
        <authorList>
            <person name="Bu L."/>
            <person name="Lu L."/>
            <person name="Laidemitt M.R."/>
            <person name="Zhang S.M."/>
            <person name="Mutuku M."/>
            <person name="Mkoji G."/>
            <person name="Steinauer M."/>
            <person name="Loker E.S."/>
        </authorList>
    </citation>
    <scope>NUCLEOTIDE SEQUENCE</scope>
    <source>
        <strain evidence="7">KasaAsao</strain>
        <tissue evidence="7">Whole Snail</tissue>
    </source>
</reference>
<dbReference type="Gene3D" id="1.20.1250.20">
    <property type="entry name" value="MFS general substrate transporter like domains"/>
    <property type="match status" value="2"/>
</dbReference>
<feature type="transmembrane region" description="Helical" evidence="5">
    <location>
        <begin position="469"/>
        <end position="486"/>
    </location>
</feature>
<name>A0AAD8F762_BIOPF</name>
<comment type="subcellular location">
    <subcellularLocation>
        <location evidence="1">Membrane</location>
        <topology evidence="1">Multi-pass membrane protein</topology>
    </subcellularLocation>
</comment>
<feature type="non-terminal residue" evidence="7">
    <location>
        <position position="1"/>
    </location>
</feature>
<protein>
    <submittedName>
        <fullName evidence="7">Solute carrier family 22 member 21</fullName>
    </submittedName>
</protein>
<dbReference type="EMBL" id="JASAOG010000094">
    <property type="protein sequence ID" value="KAK0052549.1"/>
    <property type="molecule type" value="Genomic_DNA"/>
</dbReference>
<dbReference type="Proteomes" id="UP001233172">
    <property type="component" value="Unassembled WGS sequence"/>
</dbReference>
<dbReference type="PROSITE" id="PS50850">
    <property type="entry name" value="MFS"/>
    <property type="match status" value="1"/>
</dbReference>
<dbReference type="Pfam" id="PF00083">
    <property type="entry name" value="Sugar_tr"/>
    <property type="match status" value="2"/>
</dbReference>
<dbReference type="InterPro" id="IPR020846">
    <property type="entry name" value="MFS_dom"/>
</dbReference>
<feature type="transmembrane region" description="Helical" evidence="5">
    <location>
        <begin position="101"/>
        <end position="126"/>
    </location>
</feature>
<feature type="transmembrane region" description="Helical" evidence="5">
    <location>
        <begin position="138"/>
        <end position="156"/>
    </location>
</feature>
<gene>
    <name evidence="7" type="ORF">Bpfe_018133</name>
</gene>
<comment type="caution">
    <text evidence="7">The sequence shown here is derived from an EMBL/GenBank/DDBJ whole genome shotgun (WGS) entry which is preliminary data.</text>
</comment>
<feature type="transmembrane region" description="Helical" evidence="5">
    <location>
        <begin position="383"/>
        <end position="407"/>
    </location>
</feature>
<evidence type="ECO:0000256" key="4">
    <source>
        <dbReference type="ARBA" id="ARBA00023136"/>
    </source>
</evidence>
<keyword evidence="3 5" id="KW-1133">Transmembrane helix</keyword>
<evidence type="ECO:0000256" key="5">
    <source>
        <dbReference type="SAM" id="Phobius"/>
    </source>
</evidence>
<proteinExistence type="predicted"/>
<evidence type="ECO:0000259" key="6">
    <source>
        <dbReference type="PROSITE" id="PS50850"/>
    </source>
</evidence>
<keyword evidence="2 5" id="KW-0812">Transmembrane</keyword>
<keyword evidence="4 5" id="KW-0472">Membrane</keyword>
<evidence type="ECO:0000313" key="8">
    <source>
        <dbReference type="Proteomes" id="UP001233172"/>
    </source>
</evidence>
<dbReference type="SUPFAM" id="SSF103473">
    <property type="entry name" value="MFS general substrate transporter"/>
    <property type="match status" value="2"/>
</dbReference>
<feature type="transmembrane region" description="Helical" evidence="5">
    <location>
        <begin position="71"/>
        <end position="89"/>
    </location>
</feature>
<accession>A0AAD8F762</accession>
<feature type="transmembrane region" description="Helical" evidence="5">
    <location>
        <begin position="162"/>
        <end position="182"/>
    </location>
</feature>
<sequence>MFFKNKNLFKVTAITSFLLLVDVFAYEGLIMISPELSPDFYLGFTLAALTDFPAAVLFILLINRIGRKRSIGLFHLLAGTLLLMSTLLLHTSLSDRIPGNFWISVVLSLLGRLTLSAGYSSVLLYVPELFPTSIRNTGYALALLMSYFASMVSPYSRSLSKLFPWAPNVVFGVMCVTVPLAIRRLPETMNKELSQTLADMERNMRKAMKKAEYCDSSIVLSRGSVKMDQGEVIDNVFIALKWNGFYQVSRTAILLLSLVNNAFTAASVVFIGKAVNFNCRRLKSLSVKNVTYDLSLSNSKVPFLINYTECSVDVRNGSDLIFTSNCSDGYEYADSMTSSFVAEWDLVCDKESYSDISQGVVVLGEMFGCLSLTRFADRCGRKVTYIITSVMYFAANMLAAFSISFAYFLVFRFITGVFDACCQQLSYIMLIEMMPTTHRALPQKLSSFIWPISLIFLCLVAYLTRDLSWHFTHICLSMFAIHSIFLW</sequence>
<organism evidence="7 8">
    <name type="scientific">Biomphalaria pfeifferi</name>
    <name type="common">Bloodfluke planorb</name>
    <name type="synonym">Freshwater snail</name>
    <dbReference type="NCBI Taxonomy" id="112525"/>
    <lineage>
        <taxon>Eukaryota</taxon>
        <taxon>Metazoa</taxon>
        <taxon>Spiralia</taxon>
        <taxon>Lophotrochozoa</taxon>
        <taxon>Mollusca</taxon>
        <taxon>Gastropoda</taxon>
        <taxon>Heterobranchia</taxon>
        <taxon>Euthyneura</taxon>
        <taxon>Panpulmonata</taxon>
        <taxon>Hygrophila</taxon>
        <taxon>Lymnaeoidea</taxon>
        <taxon>Planorbidae</taxon>
        <taxon>Biomphalaria</taxon>
    </lineage>
</organism>
<feature type="transmembrane region" description="Helical" evidence="5">
    <location>
        <begin position="445"/>
        <end position="463"/>
    </location>
</feature>
<reference evidence="7" key="1">
    <citation type="journal article" date="2023" name="PLoS Negl. Trop. Dis.">
        <title>A genome sequence for Biomphalaria pfeifferi, the major vector snail for the human-infecting parasite Schistosoma mansoni.</title>
        <authorList>
            <person name="Bu L."/>
            <person name="Lu L."/>
            <person name="Laidemitt M.R."/>
            <person name="Zhang S.M."/>
            <person name="Mutuku M."/>
            <person name="Mkoji G."/>
            <person name="Steinauer M."/>
            <person name="Loker E.S."/>
        </authorList>
    </citation>
    <scope>NUCLEOTIDE SEQUENCE</scope>
    <source>
        <strain evidence="7">KasaAsao</strain>
    </source>
</reference>
<feature type="transmembrane region" description="Helical" evidence="5">
    <location>
        <begin position="41"/>
        <end position="62"/>
    </location>
</feature>
<dbReference type="InterPro" id="IPR036259">
    <property type="entry name" value="MFS_trans_sf"/>
</dbReference>
<evidence type="ECO:0000256" key="2">
    <source>
        <dbReference type="ARBA" id="ARBA00022692"/>
    </source>
</evidence>
<dbReference type="AlphaFoldDB" id="A0AAD8F762"/>
<evidence type="ECO:0000256" key="3">
    <source>
        <dbReference type="ARBA" id="ARBA00022989"/>
    </source>
</evidence>
<dbReference type="GO" id="GO:0022857">
    <property type="term" value="F:transmembrane transporter activity"/>
    <property type="evidence" value="ECO:0007669"/>
    <property type="project" value="InterPro"/>
</dbReference>
<dbReference type="GO" id="GO:0016020">
    <property type="term" value="C:membrane"/>
    <property type="evidence" value="ECO:0007669"/>
    <property type="project" value="UniProtKB-SubCell"/>
</dbReference>
<feature type="domain" description="Major facilitator superfamily (MFS) profile" evidence="6">
    <location>
        <begin position="253"/>
        <end position="487"/>
    </location>
</feature>